<keyword evidence="8 10" id="KW-0472">Membrane</keyword>
<dbReference type="Pfam" id="PF01769">
    <property type="entry name" value="MgtE"/>
    <property type="match status" value="2"/>
</dbReference>
<keyword evidence="7" id="KW-0406">Ion transport</keyword>
<dbReference type="Gene3D" id="1.10.357.20">
    <property type="entry name" value="SLC41 divalent cation transporters, integral membrane domain"/>
    <property type="match status" value="2"/>
</dbReference>
<feature type="domain" description="SLC41A/MgtE integral membrane" evidence="11">
    <location>
        <begin position="368"/>
        <end position="502"/>
    </location>
</feature>
<feature type="transmembrane region" description="Helical" evidence="10">
    <location>
        <begin position="74"/>
        <end position="96"/>
    </location>
</feature>
<feature type="transmembrane region" description="Helical" evidence="10">
    <location>
        <begin position="158"/>
        <end position="181"/>
    </location>
</feature>
<reference evidence="12" key="1">
    <citation type="submission" date="2020-11" db="EMBL/GenBank/DDBJ databases">
        <authorList>
            <consortium name="DOE Joint Genome Institute"/>
            <person name="Ahrendt S."/>
            <person name="Riley R."/>
            <person name="Andreopoulos W."/>
            <person name="Labutti K."/>
            <person name="Pangilinan J."/>
            <person name="Ruiz-Duenas F.J."/>
            <person name="Barrasa J.M."/>
            <person name="Sanchez-Garcia M."/>
            <person name="Camarero S."/>
            <person name="Miyauchi S."/>
            <person name="Serrano A."/>
            <person name="Linde D."/>
            <person name="Babiker R."/>
            <person name="Drula E."/>
            <person name="Ayuso-Fernandez I."/>
            <person name="Pacheco R."/>
            <person name="Padilla G."/>
            <person name="Ferreira P."/>
            <person name="Barriuso J."/>
            <person name="Kellner H."/>
            <person name="Castanera R."/>
            <person name="Alfaro M."/>
            <person name="Ramirez L."/>
            <person name="Pisabarro A.G."/>
            <person name="Kuo A."/>
            <person name="Tritt A."/>
            <person name="Lipzen A."/>
            <person name="He G."/>
            <person name="Yan M."/>
            <person name="Ng V."/>
            <person name="Cullen D."/>
            <person name="Martin F."/>
            <person name="Rosso M.-N."/>
            <person name="Henrissat B."/>
            <person name="Hibbett D."/>
            <person name="Martinez A.T."/>
            <person name="Grigoriev I.V."/>
        </authorList>
    </citation>
    <scope>NUCLEOTIDE SEQUENCE</scope>
    <source>
        <strain evidence="12">AH 40177</strain>
    </source>
</reference>
<dbReference type="PANTHER" id="PTHR16228">
    <property type="entry name" value="DIVALENT CATION TRANSPORTER SOLUTE CARRIER FAMILY 41"/>
    <property type="match status" value="1"/>
</dbReference>
<dbReference type="InterPro" id="IPR006667">
    <property type="entry name" value="SLC41_membr_dom"/>
</dbReference>
<evidence type="ECO:0000313" key="13">
    <source>
        <dbReference type="Proteomes" id="UP000772434"/>
    </source>
</evidence>
<dbReference type="GO" id="GO:0005886">
    <property type="term" value="C:plasma membrane"/>
    <property type="evidence" value="ECO:0007669"/>
    <property type="project" value="TreeGrafter"/>
</dbReference>
<evidence type="ECO:0000256" key="3">
    <source>
        <dbReference type="ARBA" id="ARBA00022448"/>
    </source>
</evidence>
<evidence type="ECO:0000256" key="10">
    <source>
        <dbReference type="SAM" id="Phobius"/>
    </source>
</evidence>
<feature type="transmembrane region" description="Helical" evidence="10">
    <location>
        <begin position="301"/>
        <end position="322"/>
    </location>
</feature>
<evidence type="ECO:0000256" key="1">
    <source>
        <dbReference type="ARBA" id="ARBA00004141"/>
    </source>
</evidence>
<name>A0A9P5TXA0_9AGAR</name>
<sequence>MNGVELSALHNEPELQSPSLESGLKSSFINNRHDDDDEASENGDDEEALLGGEHRRSQDQYDRSPGRWLQVKDLLLEAAPTLLFTTVGLLFTGELLDHVSRWRAMLEVDQLIMIIPVILNLKGNLEMNLSARLGTAANVGELDEPQTRKTIILGNLTLLQVQATVVSFVAACVSFLLGFVVPRAPSQPSSQPSQPSNSTEIARSILHFAARRPRPTLPPIDTSRKFGFHSFCMVVSTAMSAACLSSILLGSFMCMLIVLCQKYGRDPDNIAPPIAACLGDLVTLLLIGVVSTLLIPFLNGFLPIIVVLTILFSFVFSLAATYRNAHVKDLIKQGWVPLFGAMIISSTTGIVLDLFVSRYEGFALLAIVISGLPGSVGSIFISRLSTALHTVALSATPSANFRPSKKAKEPSSNIVLISLIAITIPIEIIFLYILHILGWLHPPIVFVIVSIVFFCCAVTASLFIARLLTNFLWSRNLDPDTYALPIHSALMDLIGQLLLVLCFEIVTFLGFAPRPKMTA</sequence>
<feature type="compositionally biased region" description="Polar residues" evidence="9">
    <location>
        <begin position="14"/>
        <end position="30"/>
    </location>
</feature>
<comment type="caution">
    <text evidence="12">The sequence shown here is derived from an EMBL/GenBank/DDBJ whole genome shotgun (WGS) entry which is preliminary data.</text>
</comment>
<dbReference type="AlphaFoldDB" id="A0A9P5TXA0"/>
<keyword evidence="6 10" id="KW-1133">Transmembrane helix</keyword>
<keyword evidence="3" id="KW-0813">Transport</keyword>
<feature type="transmembrane region" description="Helical" evidence="10">
    <location>
        <begin position="362"/>
        <end position="381"/>
    </location>
</feature>
<feature type="transmembrane region" description="Helical" evidence="10">
    <location>
        <begin position="414"/>
        <end position="438"/>
    </location>
</feature>
<keyword evidence="13" id="KW-1185">Reference proteome</keyword>
<keyword evidence="4 10" id="KW-0812">Transmembrane</keyword>
<feature type="region of interest" description="Disordered" evidence="9">
    <location>
        <begin position="1"/>
        <end position="62"/>
    </location>
</feature>
<evidence type="ECO:0000259" key="11">
    <source>
        <dbReference type="Pfam" id="PF01769"/>
    </source>
</evidence>
<evidence type="ECO:0000256" key="9">
    <source>
        <dbReference type="SAM" id="MobiDB-lite"/>
    </source>
</evidence>
<feature type="transmembrane region" description="Helical" evidence="10">
    <location>
        <begin position="226"/>
        <end position="259"/>
    </location>
</feature>
<evidence type="ECO:0000256" key="5">
    <source>
        <dbReference type="ARBA" id="ARBA00022842"/>
    </source>
</evidence>
<dbReference type="EMBL" id="JADNRY010000366">
    <property type="protein sequence ID" value="KAF9058546.1"/>
    <property type="molecule type" value="Genomic_DNA"/>
</dbReference>
<evidence type="ECO:0000256" key="4">
    <source>
        <dbReference type="ARBA" id="ARBA00022692"/>
    </source>
</evidence>
<evidence type="ECO:0000256" key="6">
    <source>
        <dbReference type="ARBA" id="ARBA00022989"/>
    </source>
</evidence>
<evidence type="ECO:0000256" key="8">
    <source>
        <dbReference type="ARBA" id="ARBA00023136"/>
    </source>
</evidence>
<keyword evidence="5" id="KW-0460">Magnesium</keyword>
<feature type="transmembrane region" description="Helical" evidence="10">
    <location>
        <begin position="271"/>
        <end position="295"/>
    </location>
</feature>
<dbReference type="InterPro" id="IPR036739">
    <property type="entry name" value="SLC41_membr_dom_sf"/>
</dbReference>
<comment type="subcellular location">
    <subcellularLocation>
        <location evidence="1">Membrane</location>
        <topology evidence="1">Multi-pass membrane protein</topology>
    </subcellularLocation>
</comment>
<gene>
    <name evidence="12" type="ORF">BDP27DRAFT_1343347</name>
</gene>
<dbReference type="Proteomes" id="UP000772434">
    <property type="component" value="Unassembled WGS sequence"/>
</dbReference>
<feature type="compositionally biased region" description="Acidic residues" evidence="9">
    <location>
        <begin position="35"/>
        <end position="48"/>
    </location>
</feature>
<feature type="domain" description="SLC41A/MgtE integral membrane" evidence="11">
    <location>
        <begin position="115"/>
        <end position="287"/>
    </location>
</feature>
<organism evidence="12 13">
    <name type="scientific">Rhodocollybia butyracea</name>
    <dbReference type="NCBI Taxonomy" id="206335"/>
    <lineage>
        <taxon>Eukaryota</taxon>
        <taxon>Fungi</taxon>
        <taxon>Dikarya</taxon>
        <taxon>Basidiomycota</taxon>
        <taxon>Agaricomycotina</taxon>
        <taxon>Agaricomycetes</taxon>
        <taxon>Agaricomycetidae</taxon>
        <taxon>Agaricales</taxon>
        <taxon>Marasmiineae</taxon>
        <taxon>Omphalotaceae</taxon>
        <taxon>Rhodocollybia</taxon>
    </lineage>
</organism>
<proteinExistence type="inferred from homology"/>
<dbReference type="SUPFAM" id="SSF161093">
    <property type="entry name" value="MgtE membrane domain-like"/>
    <property type="match status" value="2"/>
</dbReference>
<protein>
    <submittedName>
        <fullName evidence="12">Mg transporter</fullName>
    </submittedName>
</protein>
<dbReference type="OrthoDB" id="666972at2759"/>
<dbReference type="GO" id="GO:0008324">
    <property type="term" value="F:monoatomic cation transmembrane transporter activity"/>
    <property type="evidence" value="ECO:0007669"/>
    <property type="project" value="InterPro"/>
</dbReference>
<feature type="transmembrane region" description="Helical" evidence="10">
    <location>
        <begin position="489"/>
        <end position="512"/>
    </location>
</feature>
<feature type="compositionally biased region" description="Basic and acidic residues" evidence="9">
    <location>
        <begin position="52"/>
        <end position="62"/>
    </location>
</feature>
<accession>A0A9P5TXA0</accession>
<evidence type="ECO:0000256" key="2">
    <source>
        <dbReference type="ARBA" id="ARBA00009749"/>
    </source>
</evidence>
<evidence type="ECO:0000256" key="7">
    <source>
        <dbReference type="ARBA" id="ARBA00023065"/>
    </source>
</evidence>
<dbReference type="PANTHER" id="PTHR16228:SF7">
    <property type="entry name" value="SLC41A_MGTE INTEGRAL MEMBRANE DOMAIN-CONTAINING PROTEIN"/>
    <property type="match status" value="1"/>
</dbReference>
<dbReference type="InterPro" id="IPR045349">
    <property type="entry name" value="SLC41A1-3"/>
</dbReference>
<comment type="similarity">
    <text evidence="2">Belongs to the SLC41A transporter family.</text>
</comment>
<feature type="transmembrane region" description="Helical" evidence="10">
    <location>
        <begin position="334"/>
        <end position="356"/>
    </location>
</feature>
<evidence type="ECO:0000313" key="12">
    <source>
        <dbReference type="EMBL" id="KAF9058546.1"/>
    </source>
</evidence>
<feature type="transmembrane region" description="Helical" evidence="10">
    <location>
        <begin position="444"/>
        <end position="468"/>
    </location>
</feature>